<dbReference type="Gene3D" id="2.10.25.10">
    <property type="entry name" value="Laminin"/>
    <property type="match status" value="4"/>
</dbReference>
<accession>A0A9Q1H2Z1</accession>
<dbReference type="FunFam" id="2.10.25.10:FF:000255">
    <property type="entry name" value="Sushi, nidogen and EGF-like domains 1"/>
    <property type="match status" value="1"/>
</dbReference>
<feature type="domain" description="EGF-like" evidence="7">
    <location>
        <begin position="76"/>
        <end position="121"/>
    </location>
</feature>
<evidence type="ECO:0000259" key="7">
    <source>
        <dbReference type="PROSITE" id="PS50026"/>
    </source>
</evidence>
<dbReference type="InterPro" id="IPR001881">
    <property type="entry name" value="EGF-like_Ca-bd_dom"/>
</dbReference>
<evidence type="ECO:0000256" key="4">
    <source>
        <dbReference type="ARBA" id="ARBA00023157"/>
    </source>
</evidence>
<feature type="disulfide bond" evidence="6">
    <location>
        <begin position="111"/>
        <end position="120"/>
    </location>
</feature>
<keyword evidence="1 6" id="KW-0245">EGF-like domain</keyword>
<evidence type="ECO:0000256" key="3">
    <source>
        <dbReference type="ARBA" id="ARBA00022737"/>
    </source>
</evidence>
<keyword evidence="2" id="KW-0732">Signal</keyword>
<evidence type="ECO:0000256" key="6">
    <source>
        <dbReference type="PROSITE-ProRule" id="PRU00076"/>
    </source>
</evidence>
<reference evidence="9" key="1">
    <citation type="submission" date="2021-10" db="EMBL/GenBank/DDBJ databases">
        <title>Tropical sea cucumber genome reveals ecological adaptation and Cuvierian tubules defense mechanism.</title>
        <authorList>
            <person name="Chen T."/>
        </authorList>
    </citation>
    <scope>NUCLEOTIDE SEQUENCE</scope>
    <source>
        <strain evidence="9">Nanhai2018</strain>
        <tissue evidence="9">Muscle</tissue>
    </source>
</reference>
<dbReference type="PROSITE" id="PS00022">
    <property type="entry name" value="EGF_1"/>
    <property type="match status" value="4"/>
</dbReference>
<evidence type="ECO:0000256" key="1">
    <source>
        <dbReference type="ARBA" id="ARBA00022536"/>
    </source>
</evidence>
<feature type="domain" description="EGF-like" evidence="7">
    <location>
        <begin position="129"/>
        <end position="173"/>
    </location>
</feature>
<name>A0A9Q1H2Z1_HOLLE</name>
<feature type="domain" description="EGF-like" evidence="7">
    <location>
        <begin position="34"/>
        <end position="70"/>
    </location>
</feature>
<organism evidence="9 10">
    <name type="scientific">Holothuria leucospilota</name>
    <name type="common">Black long sea cucumber</name>
    <name type="synonym">Mertensiothuria leucospilota</name>
    <dbReference type="NCBI Taxonomy" id="206669"/>
    <lineage>
        <taxon>Eukaryota</taxon>
        <taxon>Metazoa</taxon>
        <taxon>Echinodermata</taxon>
        <taxon>Eleutherozoa</taxon>
        <taxon>Echinozoa</taxon>
        <taxon>Holothuroidea</taxon>
        <taxon>Aspidochirotacea</taxon>
        <taxon>Aspidochirotida</taxon>
        <taxon>Holothuriidae</taxon>
        <taxon>Holothuria</taxon>
    </lineage>
</organism>
<feature type="disulfide bond" evidence="6">
    <location>
        <begin position="202"/>
        <end position="211"/>
    </location>
</feature>
<gene>
    <name evidence="9" type="ORF">HOLleu_24767</name>
</gene>
<dbReference type="InterPro" id="IPR000742">
    <property type="entry name" value="EGF"/>
</dbReference>
<dbReference type="GO" id="GO:0005509">
    <property type="term" value="F:calcium ion binding"/>
    <property type="evidence" value="ECO:0007669"/>
    <property type="project" value="InterPro"/>
</dbReference>
<feature type="disulfide bond" evidence="6">
    <location>
        <begin position="60"/>
        <end position="69"/>
    </location>
</feature>
<feature type="disulfide bond" evidence="6">
    <location>
        <begin position="163"/>
        <end position="172"/>
    </location>
</feature>
<keyword evidence="10" id="KW-1185">Reference proteome</keyword>
<dbReference type="SMART" id="SM00179">
    <property type="entry name" value="EGF_CA"/>
    <property type="match status" value="3"/>
</dbReference>
<dbReference type="InterPro" id="IPR003410">
    <property type="entry name" value="HYR_dom"/>
</dbReference>
<evidence type="ECO:0000256" key="5">
    <source>
        <dbReference type="ARBA" id="ARBA00023180"/>
    </source>
</evidence>
<feature type="domain" description="EGF-like" evidence="7">
    <location>
        <begin position="176"/>
        <end position="212"/>
    </location>
</feature>
<comment type="caution">
    <text evidence="6">Lacks conserved residue(s) required for the propagation of feature annotation.</text>
</comment>
<dbReference type="EMBL" id="JAIZAY010000012">
    <property type="protein sequence ID" value="KAJ8031544.1"/>
    <property type="molecule type" value="Genomic_DNA"/>
</dbReference>
<sequence length="301" mass="32010">MRCTQLSQMCQSYMCMAEDDRIGENCQENETNKVENLCNSFPCKNGGSCILDDSEYICLCREGFGGENCEKSQGHFVDVCQNNPCENGAQCLNSFTSNNVMISSGEFTCKCLPGFEGFNCNETTGTLPGSDLCNGNNLSVCDNQGTCSNTYTSTGSLNFVCTCPNGFFGQKCDLPTIDPCSSNPCHNGAICTPHSTYFICDCPEGVGGPTCEGLTGISTAPNIENCPGPIIMSSAVPTVVPWQWPKVTDINGDLVPLVEANSAPEAVHEPDTTLTVNLVYESLAGIRATCSFVIVVSGNGQ</sequence>
<keyword evidence="5" id="KW-0325">Glycoprotein</keyword>
<dbReference type="AlphaFoldDB" id="A0A9Q1H2Z1"/>
<dbReference type="PROSITE" id="PS01186">
    <property type="entry name" value="EGF_2"/>
    <property type="match status" value="3"/>
</dbReference>
<dbReference type="PANTHER" id="PTHR24049:SF35">
    <property type="entry name" value="EGF-LIKE DOMAIN-CONTAINING PROTEIN"/>
    <property type="match status" value="1"/>
</dbReference>
<dbReference type="PROSITE" id="PS50825">
    <property type="entry name" value="HYR"/>
    <property type="match status" value="1"/>
</dbReference>
<proteinExistence type="predicted"/>
<dbReference type="Pfam" id="PF00008">
    <property type="entry name" value="EGF"/>
    <property type="match status" value="3"/>
</dbReference>
<dbReference type="PANTHER" id="PTHR24049">
    <property type="entry name" value="CRUMBS FAMILY MEMBER"/>
    <property type="match status" value="1"/>
</dbReference>
<keyword evidence="4 6" id="KW-1015">Disulfide bond</keyword>
<dbReference type="InterPro" id="IPR051022">
    <property type="entry name" value="Notch_Cell-Fate_Det"/>
</dbReference>
<dbReference type="SMART" id="SM00181">
    <property type="entry name" value="EGF"/>
    <property type="match status" value="4"/>
</dbReference>
<keyword evidence="3" id="KW-0677">Repeat</keyword>
<dbReference type="FunFam" id="2.10.25.10:FF:000095">
    <property type="entry name" value="Notch, isoform B"/>
    <property type="match status" value="1"/>
</dbReference>
<evidence type="ECO:0000256" key="2">
    <source>
        <dbReference type="ARBA" id="ARBA00022729"/>
    </source>
</evidence>
<dbReference type="PROSITE" id="PS50026">
    <property type="entry name" value="EGF_3"/>
    <property type="match status" value="4"/>
</dbReference>
<evidence type="ECO:0000313" key="10">
    <source>
        <dbReference type="Proteomes" id="UP001152320"/>
    </source>
</evidence>
<evidence type="ECO:0000259" key="8">
    <source>
        <dbReference type="PROSITE" id="PS50825"/>
    </source>
</evidence>
<dbReference type="OrthoDB" id="10040561at2759"/>
<comment type="caution">
    <text evidence="9">The sequence shown here is derived from an EMBL/GenBank/DDBJ whole genome shotgun (WGS) entry which is preliminary data.</text>
</comment>
<dbReference type="Proteomes" id="UP001152320">
    <property type="component" value="Chromosome 12"/>
</dbReference>
<protein>
    <submittedName>
        <fullName evidence="9">Protein delta-like 2</fullName>
    </submittedName>
</protein>
<dbReference type="CDD" id="cd00054">
    <property type="entry name" value="EGF_CA"/>
    <property type="match status" value="3"/>
</dbReference>
<feature type="domain" description="HYR" evidence="8">
    <location>
        <begin position="217"/>
        <end position="298"/>
    </location>
</feature>
<dbReference type="SUPFAM" id="SSF57196">
    <property type="entry name" value="EGF/Laminin"/>
    <property type="match status" value="4"/>
</dbReference>
<evidence type="ECO:0000313" key="9">
    <source>
        <dbReference type="EMBL" id="KAJ8031544.1"/>
    </source>
</evidence>